<feature type="region of interest" description="Disordered" evidence="1">
    <location>
        <begin position="144"/>
        <end position="182"/>
    </location>
</feature>
<dbReference type="EMBL" id="VSRR010025353">
    <property type="protein sequence ID" value="MPC66826.1"/>
    <property type="molecule type" value="Genomic_DNA"/>
</dbReference>
<evidence type="ECO:0008006" key="4">
    <source>
        <dbReference type="Google" id="ProtNLM"/>
    </source>
</evidence>
<dbReference type="Proteomes" id="UP000324222">
    <property type="component" value="Unassembled WGS sequence"/>
</dbReference>
<evidence type="ECO:0000313" key="3">
    <source>
        <dbReference type="Proteomes" id="UP000324222"/>
    </source>
</evidence>
<reference evidence="2 3" key="1">
    <citation type="submission" date="2019-05" db="EMBL/GenBank/DDBJ databases">
        <title>Another draft genome of Portunus trituberculatus and its Hox gene families provides insights of decapod evolution.</title>
        <authorList>
            <person name="Jeong J.-H."/>
            <person name="Song I."/>
            <person name="Kim S."/>
            <person name="Choi T."/>
            <person name="Kim D."/>
            <person name="Ryu S."/>
            <person name="Kim W."/>
        </authorList>
    </citation>
    <scope>NUCLEOTIDE SEQUENCE [LARGE SCALE GENOMIC DNA]</scope>
    <source>
        <tissue evidence="2">Muscle</tissue>
    </source>
</reference>
<dbReference type="AlphaFoldDB" id="A0A5B7HA55"/>
<keyword evidence="3" id="KW-1185">Reference proteome</keyword>
<sequence>MMHICTSTAAVPPSPAICGPSLPPGGRSTKLLGVLVDDQLSWKEHASTIISSASYKIYMLHRLRSLGAPADALRGVYLTFILPKLMYASPAWSSSLNLTQRQQLERVQKRAFRIILEPAYGDALTCLSLPRLATRHQEALEKFGERAAASSTSPPPATLRRASPCPRHPTPKSRGALKSTAH</sequence>
<gene>
    <name evidence="2" type="ORF">E2C01_060980</name>
</gene>
<organism evidence="2 3">
    <name type="scientific">Portunus trituberculatus</name>
    <name type="common">Swimming crab</name>
    <name type="synonym">Neptunus trituberculatus</name>
    <dbReference type="NCBI Taxonomy" id="210409"/>
    <lineage>
        <taxon>Eukaryota</taxon>
        <taxon>Metazoa</taxon>
        <taxon>Ecdysozoa</taxon>
        <taxon>Arthropoda</taxon>
        <taxon>Crustacea</taxon>
        <taxon>Multicrustacea</taxon>
        <taxon>Malacostraca</taxon>
        <taxon>Eumalacostraca</taxon>
        <taxon>Eucarida</taxon>
        <taxon>Decapoda</taxon>
        <taxon>Pleocyemata</taxon>
        <taxon>Brachyura</taxon>
        <taxon>Eubrachyura</taxon>
        <taxon>Portunoidea</taxon>
        <taxon>Portunidae</taxon>
        <taxon>Portuninae</taxon>
        <taxon>Portunus</taxon>
    </lineage>
</organism>
<dbReference type="OrthoDB" id="411823at2759"/>
<evidence type="ECO:0000313" key="2">
    <source>
        <dbReference type="EMBL" id="MPC66826.1"/>
    </source>
</evidence>
<name>A0A5B7HA55_PORTR</name>
<evidence type="ECO:0000256" key="1">
    <source>
        <dbReference type="SAM" id="MobiDB-lite"/>
    </source>
</evidence>
<accession>A0A5B7HA55</accession>
<proteinExistence type="predicted"/>
<protein>
    <recommendedName>
        <fullName evidence="4">RNA-directed DNA polymerase from mobile element jockey</fullName>
    </recommendedName>
</protein>
<comment type="caution">
    <text evidence="2">The sequence shown here is derived from an EMBL/GenBank/DDBJ whole genome shotgun (WGS) entry which is preliminary data.</text>
</comment>